<dbReference type="OrthoDB" id="437552at2759"/>
<name>A0A812YR35_9DINO</name>
<evidence type="ECO:0000259" key="3">
    <source>
        <dbReference type="Pfam" id="PF00149"/>
    </source>
</evidence>
<proteinExistence type="predicted"/>
<keyword evidence="5" id="KW-1185">Reference proteome</keyword>
<sequence length="168" mass="19316">VNSSDDWAQFNVSRWMCYYAKKWDPDFVVNLGDNFYWGGVNVQCGAPMDKVADPGFQWSNIYEIMYKCDGLDGKQWLGVLGNHDYGGFMFTNGWDQVIAYTWSKLKFSTGRWLQPALYYKCPVKFNDFAMDFFFVDSNLFDANDYHDVSGHNICSGRGNSESVDVSND</sequence>
<dbReference type="Pfam" id="PF00149">
    <property type="entry name" value="Metallophos"/>
    <property type="match status" value="1"/>
</dbReference>
<comment type="caution">
    <text evidence="4">The sequence shown here is derived from an EMBL/GenBank/DDBJ whole genome shotgun (WGS) entry which is preliminary data.</text>
</comment>
<dbReference type="InterPro" id="IPR051558">
    <property type="entry name" value="Metallophosphoesterase_PAP"/>
</dbReference>
<dbReference type="GO" id="GO:0016787">
    <property type="term" value="F:hydrolase activity"/>
    <property type="evidence" value="ECO:0007669"/>
    <property type="project" value="UniProtKB-KW"/>
</dbReference>
<keyword evidence="2" id="KW-0378">Hydrolase</keyword>
<gene>
    <name evidence="4" type="primary">PAP17</name>
    <name evidence="4" type="ORF">SNEC2469_LOCUS23200</name>
</gene>
<dbReference type="EMBL" id="CAJNJA010043038">
    <property type="protein sequence ID" value="CAE7789896.1"/>
    <property type="molecule type" value="Genomic_DNA"/>
</dbReference>
<dbReference type="PANTHER" id="PTHR10161:SF14">
    <property type="entry name" value="TARTRATE-RESISTANT ACID PHOSPHATASE TYPE 5"/>
    <property type="match status" value="1"/>
</dbReference>
<feature type="domain" description="Calcineurin-like phosphoesterase" evidence="3">
    <location>
        <begin position="18"/>
        <end position="107"/>
    </location>
</feature>
<dbReference type="InterPro" id="IPR029052">
    <property type="entry name" value="Metallo-depent_PP-like"/>
</dbReference>
<dbReference type="Gene3D" id="3.60.21.10">
    <property type="match status" value="1"/>
</dbReference>
<evidence type="ECO:0000256" key="1">
    <source>
        <dbReference type="ARBA" id="ARBA00022729"/>
    </source>
</evidence>
<organism evidence="4 5">
    <name type="scientific">Symbiodinium necroappetens</name>
    <dbReference type="NCBI Taxonomy" id="1628268"/>
    <lineage>
        <taxon>Eukaryota</taxon>
        <taxon>Sar</taxon>
        <taxon>Alveolata</taxon>
        <taxon>Dinophyceae</taxon>
        <taxon>Suessiales</taxon>
        <taxon>Symbiodiniaceae</taxon>
        <taxon>Symbiodinium</taxon>
    </lineage>
</organism>
<dbReference type="SUPFAM" id="SSF56300">
    <property type="entry name" value="Metallo-dependent phosphatases"/>
    <property type="match status" value="1"/>
</dbReference>
<dbReference type="AlphaFoldDB" id="A0A812YR35"/>
<protein>
    <submittedName>
        <fullName evidence="4">PAP17 protein</fullName>
    </submittedName>
</protein>
<reference evidence="4" key="1">
    <citation type="submission" date="2021-02" db="EMBL/GenBank/DDBJ databases">
        <authorList>
            <person name="Dougan E. K."/>
            <person name="Rhodes N."/>
            <person name="Thang M."/>
            <person name="Chan C."/>
        </authorList>
    </citation>
    <scope>NUCLEOTIDE SEQUENCE</scope>
</reference>
<accession>A0A812YR35</accession>
<evidence type="ECO:0000313" key="4">
    <source>
        <dbReference type="EMBL" id="CAE7789896.1"/>
    </source>
</evidence>
<evidence type="ECO:0000256" key="2">
    <source>
        <dbReference type="ARBA" id="ARBA00022801"/>
    </source>
</evidence>
<feature type="non-terminal residue" evidence="4">
    <location>
        <position position="1"/>
    </location>
</feature>
<keyword evidence="1" id="KW-0732">Signal</keyword>
<evidence type="ECO:0000313" key="5">
    <source>
        <dbReference type="Proteomes" id="UP000601435"/>
    </source>
</evidence>
<dbReference type="InterPro" id="IPR004843">
    <property type="entry name" value="Calcineurin-like_PHP"/>
</dbReference>
<dbReference type="Proteomes" id="UP000601435">
    <property type="component" value="Unassembled WGS sequence"/>
</dbReference>
<dbReference type="PANTHER" id="PTHR10161">
    <property type="entry name" value="TARTRATE-RESISTANT ACID PHOSPHATASE TYPE 5"/>
    <property type="match status" value="1"/>
</dbReference>